<gene>
    <name evidence="1" type="ORF">NKI27_05160</name>
</gene>
<dbReference type="RefSeq" id="WP_265048619.1">
    <property type="nucleotide sequence ID" value="NZ_CP100390.1"/>
</dbReference>
<proteinExistence type="predicted"/>
<dbReference type="EMBL" id="CP100390">
    <property type="protein sequence ID" value="UZE97137.1"/>
    <property type="molecule type" value="Genomic_DNA"/>
</dbReference>
<keyword evidence="2" id="KW-1185">Reference proteome</keyword>
<organism evidence="1 2">
    <name type="scientific">Alkalimarinus alittae</name>
    <dbReference type="NCBI Taxonomy" id="2961619"/>
    <lineage>
        <taxon>Bacteria</taxon>
        <taxon>Pseudomonadati</taxon>
        <taxon>Pseudomonadota</taxon>
        <taxon>Gammaproteobacteria</taxon>
        <taxon>Alteromonadales</taxon>
        <taxon>Alteromonadaceae</taxon>
        <taxon>Alkalimarinus</taxon>
    </lineage>
</organism>
<protein>
    <submittedName>
        <fullName evidence="1">Uncharacterized protein</fullName>
    </submittedName>
</protein>
<accession>A0ABY6N4U3</accession>
<dbReference type="Proteomes" id="UP001163739">
    <property type="component" value="Chromosome"/>
</dbReference>
<reference evidence="1" key="1">
    <citation type="submission" date="2022-06" db="EMBL/GenBank/DDBJ databases">
        <title>Alkalimarinus sp. nov., isolated from gut of a Alitta virens.</title>
        <authorList>
            <person name="Yang A.I."/>
            <person name="Shin N.-R."/>
        </authorList>
    </citation>
    <scope>NUCLEOTIDE SEQUENCE</scope>
    <source>
        <strain evidence="1">A2M4</strain>
    </source>
</reference>
<name>A0ABY6N4U3_9ALTE</name>
<evidence type="ECO:0000313" key="1">
    <source>
        <dbReference type="EMBL" id="UZE97137.1"/>
    </source>
</evidence>
<evidence type="ECO:0000313" key="2">
    <source>
        <dbReference type="Proteomes" id="UP001163739"/>
    </source>
</evidence>
<sequence length="109" mass="12193">MDINNAIIPVNVNRPLNEGVNTRLPQTNEVSEAGRERRADRVNRDTIDPAELQRRVEQKQASQAIDVSRFKSNESLSLNTQQALNTYQQTEIAAQEFEGGVLVGIDLFA</sequence>